<feature type="domain" description="RCK C-terminal" evidence="8">
    <location>
        <begin position="208"/>
        <end position="293"/>
    </location>
</feature>
<feature type="transmembrane region" description="Helical" evidence="7">
    <location>
        <begin position="576"/>
        <end position="596"/>
    </location>
</feature>
<sequence length="598" mass="66185">MSIEIIMLFVILGIALVLFVTGWVAVDVTSMLVMVGLMVTGILTVEEGTSGFSNGATLTVLALLIISEGLKNTGAVDALGYRIIKITGNKEWWALIVLMVTAAVASAFINTTAVVAVFIPVAYKIAKSSNLNIGLLLMPLSFAAMVGGASTMIGTSTNLLINSISQGYGLERFRIFDLTLMGVALFVVLMIYMLFVGRFMLRKKREKMQLIDGELEVKNYLTEVEIVPGSNLIGKPLADALKLSDTENFDILRIIRENATLPTLQVDKIKEGDVLVIKTNIHEILRLDQDKGLVIRSHKRLEGEEEDEKQTLWFEALITPNSNLLDQKIKDISFLRYYKAVPLAVRRSGFISHQKMMDHKLKSGDILLMEAAMDYEDSLYSHQDWVTIQRMARESIEKHLYRRDKLVMSVFILMGIILLAVSNILPILISAWLGVIAMVFTQCISFKKAYENVEWKVFFLLAGLIPLGTAMSKTGADQLVADLITHLAWGTNPRFVISILFLFTVLFTGIVSNQATAVLLVPIAIKVAASVSMPPEPLIIAILFGANTSFLTPVGYQTNAMIYGPGDYKFSDFVKVGGILCLLFWGVVTFLIPILFDY</sequence>
<accession>A0A937F5V5</accession>
<dbReference type="SUPFAM" id="SSF116726">
    <property type="entry name" value="TrkA C-terminal domain-like"/>
    <property type="match status" value="2"/>
</dbReference>
<dbReference type="InterPro" id="IPR036721">
    <property type="entry name" value="RCK_C_sf"/>
</dbReference>
<dbReference type="AlphaFoldDB" id="A0A937F5V5"/>
<dbReference type="Pfam" id="PF03600">
    <property type="entry name" value="CitMHS"/>
    <property type="match status" value="1"/>
</dbReference>
<evidence type="ECO:0000313" key="9">
    <source>
        <dbReference type="EMBL" id="MBL3655214.1"/>
    </source>
</evidence>
<feature type="transmembrane region" description="Helical" evidence="7">
    <location>
        <begin position="495"/>
        <end position="525"/>
    </location>
</feature>
<dbReference type="PANTHER" id="PTHR43652">
    <property type="entry name" value="BASIC AMINO ACID ANTIPORTER YFCC-RELATED"/>
    <property type="match status" value="1"/>
</dbReference>
<dbReference type="Proteomes" id="UP000659388">
    <property type="component" value="Unassembled WGS sequence"/>
</dbReference>
<organism evidence="9 10">
    <name type="scientific">Fulvivirga sediminis</name>
    <dbReference type="NCBI Taxonomy" id="2803949"/>
    <lineage>
        <taxon>Bacteria</taxon>
        <taxon>Pseudomonadati</taxon>
        <taxon>Bacteroidota</taxon>
        <taxon>Cytophagia</taxon>
        <taxon>Cytophagales</taxon>
        <taxon>Fulvivirgaceae</taxon>
        <taxon>Fulvivirga</taxon>
    </lineage>
</organism>
<dbReference type="RefSeq" id="WP_202242628.1">
    <property type="nucleotide sequence ID" value="NZ_JAESIY010000002.1"/>
</dbReference>
<keyword evidence="4" id="KW-0677">Repeat</keyword>
<evidence type="ECO:0000256" key="2">
    <source>
        <dbReference type="ARBA" id="ARBA00022448"/>
    </source>
</evidence>
<dbReference type="GO" id="GO:0005886">
    <property type="term" value="C:plasma membrane"/>
    <property type="evidence" value="ECO:0007669"/>
    <property type="project" value="TreeGrafter"/>
</dbReference>
<dbReference type="PANTHER" id="PTHR43652:SF2">
    <property type="entry name" value="BASIC AMINO ACID ANTIPORTER YFCC-RELATED"/>
    <property type="match status" value="1"/>
</dbReference>
<evidence type="ECO:0000313" key="10">
    <source>
        <dbReference type="Proteomes" id="UP000659388"/>
    </source>
</evidence>
<proteinExistence type="predicted"/>
<keyword evidence="6 7" id="KW-0472">Membrane</keyword>
<comment type="caution">
    <text evidence="9">The sequence shown here is derived from an EMBL/GenBank/DDBJ whole genome shotgun (WGS) entry which is preliminary data.</text>
</comment>
<feature type="transmembrane region" description="Helical" evidence="7">
    <location>
        <begin position="92"/>
        <end position="123"/>
    </location>
</feature>
<dbReference type="GO" id="GO:0006813">
    <property type="term" value="P:potassium ion transport"/>
    <property type="evidence" value="ECO:0007669"/>
    <property type="project" value="InterPro"/>
</dbReference>
<feature type="transmembrane region" description="Helical" evidence="7">
    <location>
        <begin position="135"/>
        <end position="155"/>
    </location>
</feature>
<evidence type="ECO:0000256" key="3">
    <source>
        <dbReference type="ARBA" id="ARBA00022692"/>
    </source>
</evidence>
<evidence type="ECO:0000256" key="1">
    <source>
        <dbReference type="ARBA" id="ARBA00004141"/>
    </source>
</evidence>
<evidence type="ECO:0000256" key="7">
    <source>
        <dbReference type="SAM" id="Phobius"/>
    </source>
</evidence>
<feature type="transmembrane region" description="Helical" evidence="7">
    <location>
        <begin position="175"/>
        <end position="201"/>
    </location>
</feature>
<keyword evidence="3 7" id="KW-0812">Transmembrane</keyword>
<keyword evidence="2" id="KW-0813">Transport</keyword>
<name>A0A937F5V5_9BACT</name>
<feature type="transmembrane region" description="Helical" evidence="7">
    <location>
        <begin position="5"/>
        <end position="26"/>
    </location>
</feature>
<dbReference type="GO" id="GO:0008324">
    <property type="term" value="F:monoatomic cation transmembrane transporter activity"/>
    <property type="evidence" value="ECO:0007669"/>
    <property type="project" value="InterPro"/>
</dbReference>
<evidence type="ECO:0000256" key="4">
    <source>
        <dbReference type="ARBA" id="ARBA00022737"/>
    </source>
</evidence>
<feature type="transmembrane region" description="Helical" evidence="7">
    <location>
        <begin position="457"/>
        <end position="475"/>
    </location>
</feature>
<gene>
    <name evidence="9" type="ORF">JL102_03675</name>
</gene>
<comment type="subcellular location">
    <subcellularLocation>
        <location evidence="1">Membrane</location>
        <topology evidence="1">Multi-pass membrane protein</topology>
    </subcellularLocation>
</comment>
<dbReference type="Gene3D" id="3.30.70.1450">
    <property type="entry name" value="Regulator of K+ conductance, C-terminal domain"/>
    <property type="match status" value="2"/>
</dbReference>
<feature type="transmembrane region" description="Helical" evidence="7">
    <location>
        <begin position="406"/>
        <end position="425"/>
    </location>
</feature>
<protein>
    <submittedName>
        <fullName evidence="9">SLC13 family permease</fullName>
    </submittedName>
</protein>
<keyword evidence="5 7" id="KW-1133">Transmembrane helix</keyword>
<dbReference type="PROSITE" id="PS51202">
    <property type="entry name" value="RCK_C"/>
    <property type="match status" value="1"/>
</dbReference>
<feature type="transmembrane region" description="Helical" evidence="7">
    <location>
        <begin position="537"/>
        <end position="556"/>
    </location>
</feature>
<keyword evidence="10" id="KW-1185">Reference proteome</keyword>
<dbReference type="InterPro" id="IPR004680">
    <property type="entry name" value="Cit_transptr-like_dom"/>
</dbReference>
<evidence type="ECO:0000256" key="6">
    <source>
        <dbReference type="ARBA" id="ARBA00023136"/>
    </source>
</evidence>
<reference evidence="9" key="1">
    <citation type="submission" date="2021-01" db="EMBL/GenBank/DDBJ databases">
        <title>Fulvivirga kasyanovii gen. nov., sp nov., a novel member of the phylum Bacteroidetes isolated from seawater in a mussel farm.</title>
        <authorList>
            <person name="Zhao L.-H."/>
            <person name="Wang Z.-J."/>
        </authorList>
    </citation>
    <scope>NUCLEOTIDE SEQUENCE</scope>
    <source>
        <strain evidence="9">2943</strain>
    </source>
</reference>
<dbReference type="Pfam" id="PF02080">
    <property type="entry name" value="TrkA_C"/>
    <property type="match status" value="1"/>
</dbReference>
<dbReference type="InterPro" id="IPR051679">
    <property type="entry name" value="DASS-Related_Transporters"/>
</dbReference>
<evidence type="ECO:0000259" key="8">
    <source>
        <dbReference type="PROSITE" id="PS51202"/>
    </source>
</evidence>
<dbReference type="EMBL" id="JAESIY010000002">
    <property type="protein sequence ID" value="MBL3655214.1"/>
    <property type="molecule type" value="Genomic_DNA"/>
</dbReference>
<evidence type="ECO:0000256" key="5">
    <source>
        <dbReference type="ARBA" id="ARBA00022989"/>
    </source>
</evidence>
<dbReference type="InterPro" id="IPR006037">
    <property type="entry name" value="RCK_C"/>
</dbReference>